<dbReference type="Gramene" id="PNT73452">
    <property type="protein sequence ID" value="PNT73452"/>
    <property type="gene ID" value="BRADI_2g58691v3"/>
</dbReference>
<dbReference type="Proteomes" id="UP000008810">
    <property type="component" value="Chromosome 2"/>
</dbReference>
<dbReference type="ExpressionAtlas" id="A0A2K2DGQ0">
    <property type="expression patterns" value="baseline"/>
</dbReference>
<reference evidence="1 2" key="1">
    <citation type="journal article" date="2010" name="Nature">
        <title>Genome sequencing and analysis of the model grass Brachypodium distachyon.</title>
        <authorList>
            <consortium name="International Brachypodium Initiative"/>
        </authorList>
    </citation>
    <scope>NUCLEOTIDE SEQUENCE [LARGE SCALE GENOMIC DNA]</scope>
    <source>
        <strain evidence="1 2">Bd21</strain>
    </source>
</reference>
<organism evidence="1">
    <name type="scientific">Brachypodium distachyon</name>
    <name type="common">Purple false brome</name>
    <name type="synonym">Trachynia distachya</name>
    <dbReference type="NCBI Taxonomy" id="15368"/>
    <lineage>
        <taxon>Eukaryota</taxon>
        <taxon>Viridiplantae</taxon>
        <taxon>Streptophyta</taxon>
        <taxon>Embryophyta</taxon>
        <taxon>Tracheophyta</taxon>
        <taxon>Spermatophyta</taxon>
        <taxon>Magnoliopsida</taxon>
        <taxon>Liliopsida</taxon>
        <taxon>Poales</taxon>
        <taxon>Poaceae</taxon>
        <taxon>BOP clade</taxon>
        <taxon>Pooideae</taxon>
        <taxon>Stipodae</taxon>
        <taxon>Brachypodieae</taxon>
        <taxon>Brachypodium</taxon>
    </lineage>
</organism>
<evidence type="ECO:0008006" key="4">
    <source>
        <dbReference type="Google" id="ProtNLM"/>
    </source>
</evidence>
<name>A0A2K2DGQ0_BRADI</name>
<proteinExistence type="predicted"/>
<evidence type="ECO:0000313" key="1">
    <source>
        <dbReference type="EMBL" id="PNT73452.1"/>
    </source>
</evidence>
<evidence type="ECO:0000313" key="3">
    <source>
        <dbReference type="Proteomes" id="UP000008810"/>
    </source>
</evidence>
<dbReference type="InParanoid" id="A0A2K2DGQ0"/>
<dbReference type="AlphaFoldDB" id="A0A2K2DGQ0"/>
<keyword evidence="3" id="KW-1185">Reference proteome</keyword>
<reference evidence="1" key="2">
    <citation type="submission" date="2017-06" db="EMBL/GenBank/DDBJ databases">
        <title>WGS assembly of Brachypodium distachyon.</title>
        <authorList>
            <consortium name="The International Brachypodium Initiative"/>
            <person name="Lucas S."/>
            <person name="Harmon-Smith M."/>
            <person name="Lail K."/>
            <person name="Tice H."/>
            <person name="Grimwood J."/>
            <person name="Bruce D."/>
            <person name="Barry K."/>
            <person name="Shu S."/>
            <person name="Lindquist E."/>
            <person name="Wang M."/>
            <person name="Pitluck S."/>
            <person name="Vogel J.P."/>
            <person name="Garvin D.F."/>
            <person name="Mockler T.C."/>
            <person name="Schmutz J."/>
            <person name="Rokhsar D."/>
            <person name="Bevan M.W."/>
        </authorList>
    </citation>
    <scope>NUCLEOTIDE SEQUENCE</scope>
    <source>
        <strain evidence="1">Bd21</strain>
    </source>
</reference>
<dbReference type="OrthoDB" id="694273at2759"/>
<dbReference type="EnsemblPlants" id="PNT73452">
    <property type="protein sequence ID" value="PNT73452"/>
    <property type="gene ID" value="BRADI_2g58691v3"/>
</dbReference>
<dbReference type="EMBL" id="CM000881">
    <property type="protein sequence ID" value="PNT73452.1"/>
    <property type="molecule type" value="Genomic_DNA"/>
</dbReference>
<sequence length="92" mass="10688">MATLATCNICGWEEEDEHHAVLGCTKARALREELRKTWDLPPECKLGRGHEWFQILLHRSSKDMRARLMMLFWHAWHLRNNIVFGDGKSSGG</sequence>
<gene>
    <name evidence="1" type="ORF">BRADI_2g58691v3</name>
</gene>
<accession>A0A2K2DGQ0</accession>
<reference evidence="2" key="3">
    <citation type="submission" date="2018-08" db="UniProtKB">
        <authorList>
            <consortium name="EnsemblPlants"/>
        </authorList>
    </citation>
    <scope>IDENTIFICATION</scope>
    <source>
        <strain evidence="2">cv. Bd21</strain>
    </source>
</reference>
<evidence type="ECO:0000313" key="2">
    <source>
        <dbReference type="EnsemblPlants" id="PNT73452"/>
    </source>
</evidence>
<protein>
    <recommendedName>
        <fullName evidence="4">Reverse transcriptase zinc-binding domain-containing protein</fullName>
    </recommendedName>
</protein>